<dbReference type="PANTHER" id="PTHR47990">
    <property type="entry name" value="2-OXOGLUTARATE (2OG) AND FE(II)-DEPENDENT OXYGENASE SUPERFAMILY PROTEIN-RELATED"/>
    <property type="match status" value="1"/>
</dbReference>
<dbReference type="Proteomes" id="UP000008866">
    <property type="component" value="Unassembled WGS sequence"/>
</dbReference>
<keyword evidence="2" id="KW-0408">Iron</keyword>
<dbReference type="InterPro" id="IPR027443">
    <property type="entry name" value="IPNS-like_sf"/>
</dbReference>
<evidence type="ECO:0000256" key="3">
    <source>
        <dbReference type="SAM" id="MobiDB-lite"/>
    </source>
</evidence>
<sequence length="451" mass="50597">MVSNSQCQFLTWVRKASRSRKQNHLDHYQQKAFEIEKDFNYSSSSISSEGTERQSLDRNHQHISSPAKISLARLIANDAAEADRLLLACRELGGFYLDLTAADLGEDVMSDADRLFGLGRDVFNLPEDEKREYDMVKFGGYYGIANRAAYRYKGYRNRALDFKEFYTVSKDEILGIQCPTKIPQPQPQPIQSSLPLIQTYIRNSHAIISLILSRLASALDLPPESLKNIHRRDANSGDQIRWIKLQASKEARPPPENDVLLDEHSDSNSVTLIFNQSGGLQFRSPQPDSSLHNLPIPRENPIITTTTTPTSTPPTTNPTPSPEPTMDFSGGPNLPANWIPANPLPGHCIILMGEQLAKLTEGGVRANVHRVCAVPGMQTSNPRYSLVYFSRPEDDVILKQLAGIPVVPRPMTAHKSSRELPSQCKRIGKVFEGKEWMGWVRPSSPRFKQKR</sequence>
<gene>
    <name evidence="5" type="ORF">ARB_01732</name>
</gene>
<reference evidence="6" key="1">
    <citation type="journal article" date="2011" name="Genome Biol.">
        <title>Comparative and functional genomics provide insights into the pathogenicity of dermatophytic fungi.</title>
        <authorList>
            <person name="Burmester A."/>
            <person name="Shelest E."/>
            <person name="Gloeckner G."/>
            <person name="Heddergott C."/>
            <person name="Schindler S."/>
            <person name="Staib P."/>
            <person name="Heidel A."/>
            <person name="Felder M."/>
            <person name="Petzold A."/>
            <person name="Szafranski K."/>
            <person name="Feuermann M."/>
            <person name="Pedruzzi I."/>
            <person name="Priebe S."/>
            <person name="Groth M."/>
            <person name="Winkler R."/>
            <person name="Li W."/>
            <person name="Kniemeyer O."/>
            <person name="Schroeckh V."/>
            <person name="Hertweck C."/>
            <person name="Hube B."/>
            <person name="White T.C."/>
            <person name="Platzer M."/>
            <person name="Guthke R."/>
            <person name="Heitman J."/>
            <person name="Woestemeyer J."/>
            <person name="Zipfel P.F."/>
            <person name="Monod M."/>
            <person name="Brakhage A.A."/>
        </authorList>
    </citation>
    <scope>NUCLEOTIDE SEQUENCE [LARGE SCALE GENOMIC DNA]</scope>
    <source>
        <strain evidence="6">ATCC MYA-4681 / CBS 112371</strain>
    </source>
</reference>
<feature type="compositionally biased region" description="Pro residues" evidence="3">
    <location>
        <begin position="311"/>
        <end position="323"/>
    </location>
</feature>
<feature type="compositionally biased region" description="Polar residues" evidence="3">
    <location>
        <begin position="279"/>
        <end position="292"/>
    </location>
</feature>
<dbReference type="AlphaFoldDB" id="D4AZW2"/>
<dbReference type="SUPFAM" id="SSF51197">
    <property type="entry name" value="Clavaminate synthase-like"/>
    <property type="match status" value="1"/>
</dbReference>
<dbReference type="GO" id="GO:0046872">
    <property type="term" value="F:metal ion binding"/>
    <property type="evidence" value="ECO:0007669"/>
    <property type="project" value="UniProtKB-KW"/>
</dbReference>
<feature type="compositionally biased region" description="Low complexity" evidence="3">
    <location>
        <begin position="295"/>
        <end position="310"/>
    </location>
</feature>
<dbReference type="OMA" id="TYIRNSH"/>
<dbReference type="GO" id="GO:0016491">
    <property type="term" value="F:oxidoreductase activity"/>
    <property type="evidence" value="ECO:0007669"/>
    <property type="project" value="UniProtKB-KW"/>
</dbReference>
<comment type="caution">
    <text evidence="5">The sequence shown here is derived from an EMBL/GenBank/DDBJ whole genome shotgun (WGS) entry which is preliminary data.</text>
</comment>
<name>D4AZW2_ARTBC</name>
<dbReference type="EMBL" id="ABSU01000022">
    <property type="protein sequence ID" value="EFE31337.1"/>
    <property type="molecule type" value="Genomic_DNA"/>
</dbReference>
<dbReference type="InterPro" id="IPR026992">
    <property type="entry name" value="DIOX_N"/>
</dbReference>
<dbReference type="KEGG" id="abe:ARB_01732"/>
<keyword evidence="2" id="KW-0560">Oxidoreductase</keyword>
<dbReference type="InterPro" id="IPR005123">
    <property type="entry name" value="Oxoglu/Fe-dep_dioxygenase_dom"/>
</dbReference>
<dbReference type="InterPro" id="IPR050231">
    <property type="entry name" value="Iron_ascorbate_oxido_reductase"/>
</dbReference>
<dbReference type="RefSeq" id="XP_003011977.1">
    <property type="nucleotide sequence ID" value="XM_003011931.1"/>
</dbReference>
<feature type="region of interest" description="Disordered" evidence="3">
    <location>
        <begin position="279"/>
        <end position="325"/>
    </location>
</feature>
<evidence type="ECO:0000313" key="5">
    <source>
        <dbReference type="EMBL" id="EFE31337.1"/>
    </source>
</evidence>
<evidence type="ECO:0000256" key="1">
    <source>
        <dbReference type="ARBA" id="ARBA00008056"/>
    </source>
</evidence>
<dbReference type="HOGENOM" id="CLU_623986_0_0_1"/>
<accession>D4AZW2</accession>
<feature type="domain" description="Fe2OG dioxygenase" evidence="4">
    <location>
        <begin position="241"/>
        <end position="392"/>
    </location>
</feature>
<evidence type="ECO:0000313" key="6">
    <source>
        <dbReference type="Proteomes" id="UP000008866"/>
    </source>
</evidence>
<evidence type="ECO:0000256" key="2">
    <source>
        <dbReference type="RuleBase" id="RU003682"/>
    </source>
</evidence>
<protein>
    <submittedName>
        <fullName evidence="5">Oxidoreductase, 2OG-Fe(II) oxygenase family, putative</fullName>
    </submittedName>
</protein>
<dbReference type="GeneID" id="9519301"/>
<keyword evidence="6" id="KW-1185">Reference proteome</keyword>
<dbReference type="PROSITE" id="PS51471">
    <property type="entry name" value="FE2OG_OXY"/>
    <property type="match status" value="1"/>
</dbReference>
<dbReference type="GO" id="GO:0044283">
    <property type="term" value="P:small molecule biosynthetic process"/>
    <property type="evidence" value="ECO:0007669"/>
    <property type="project" value="UniProtKB-ARBA"/>
</dbReference>
<organism evidence="5 6">
    <name type="scientific">Arthroderma benhamiae (strain ATCC MYA-4681 / CBS 112371)</name>
    <name type="common">Trichophyton mentagrophytes</name>
    <dbReference type="NCBI Taxonomy" id="663331"/>
    <lineage>
        <taxon>Eukaryota</taxon>
        <taxon>Fungi</taxon>
        <taxon>Dikarya</taxon>
        <taxon>Ascomycota</taxon>
        <taxon>Pezizomycotina</taxon>
        <taxon>Eurotiomycetes</taxon>
        <taxon>Eurotiomycetidae</taxon>
        <taxon>Onygenales</taxon>
        <taxon>Arthrodermataceae</taxon>
        <taxon>Trichophyton</taxon>
    </lineage>
</organism>
<keyword evidence="2" id="KW-0479">Metal-binding</keyword>
<comment type="similarity">
    <text evidence="1 2">Belongs to the iron/ascorbate-dependent oxidoreductase family.</text>
</comment>
<dbReference type="eggNOG" id="KOG0143">
    <property type="taxonomic scope" value="Eukaryota"/>
</dbReference>
<dbReference type="Pfam" id="PF14226">
    <property type="entry name" value="DIOX_N"/>
    <property type="match status" value="1"/>
</dbReference>
<dbReference type="Pfam" id="PF03171">
    <property type="entry name" value="2OG-FeII_Oxy"/>
    <property type="match status" value="1"/>
</dbReference>
<evidence type="ECO:0000259" key="4">
    <source>
        <dbReference type="PROSITE" id="PS51471"/>
    </source>
</evidence>
<proteinExistence type="inferred from homology"/>
<dbReference type="InterPro" id="IPR044861">
    <property type="entry name" value="IPNS-like_FE2OG_OXY"/>
</dbReference>
<dbReference type="Gene3D" id="2.60.120.330">
    <property type="entry name" value="B-lactam Antibiotic, Isopenicillin N Synthase, Chain"/>
    <property type="match status" value="1"/>
</dbReference>